<feature type="transmembrane region" description="Helical" evidence="1">
    <location>
        <begin position="160"/>
        <end position="177"/>
    </location>
</feature>
<feature type="transmembrane region" description="Helical" evidence="1">
    <location>
        <begin position="45"/>
        <end position="64"/>
    </location>
</feature>
<feature type="transmembrane region" description="Helical" evidence="1">
    <location>
        <begin position="127"/>
        <end position="148"/>
    </location>
</feature>
<gene>
    <name evidence="2" type="ORF">LF65_03915</name>
</gene>
<evidence type="ECO:0000313" key="2">
    <source>
        <dbReference type="EMBL" id="AJH00463.1"/>
    </source>
</evidence>
<name>A0A0B5QR03_CLOBE</name>
<dbReference type="KEGG" id="cbei:LF65_03915"/>
<reference evidence="3" key="1">
    <citation type="submission" date="2014-12" db="EMBL/GenBank/DDBJ databases">
        <title>Genome sequence of Clostridium beijerinckii strain 59B.</title>
        <authorList>
            <person name="Little G.T."/>
            <person name="Minton N.P."/>
        </authorList>
    </citation>
    <scope>NUCLEOTIDE SEQUENCE [LARGE SCALE GENOMIC DNA]</scope>
    <source>
        <strain evidence="3">59B</strain>
    </source>
</reference>
<feature type="transmembrane region" description="Helical" evidence="1">
    <location>
        <begin position="20"/>
        <end position="39"/>
    </location>
</feature>
<dbReference type="STRING" id="1520.LF65_03915"/>
<protein>
    <submittedName>
        <fullName evidence="2">Uncharacterized protein</fullName>
    </submittedName>
</protein>
<evidence type="ECO:0000313" key="3">
    <source>
        <dbReference type="Proteomes" id="UP000031866"/>
    </source>
</evidence>
<feature type="transmembrane region" description="Helical" evidence="1">
    <location>
        <begin position="211"/>
        <end position="230"/>
    </location>
</feature>
<feature type="transmembrane region" description="Helical" evidence="1">
    <location>
        <begin position="85"/>
        <end position="107"/>
    </location>
</feature>
<dbReference type="AlphaFoldDB" id="A0A0B5QR03"/>
<accession>A0A0B5QR03</accession>
<dbReference type="OrthoDB" id="1652015at2"/>
<keyword evidence="1" id="KW-1133">Transmembrane helix</keyword>
<dbReference type="EMBL" id="CP010086">
    <property type="protein sequence ID" value="AJH00463.1"/>
    <property type="molecule type" value="Genomic_DNA"/>
</dbReference>
<organism evidence="2 3">
    <name type="scientific">Clostridium beijerinckii</name>
    <name type="common">Clostridium MP</name>
    <dbReference type="NCBI Taxonomy" id="1520"/>
    <lineage>
        <taxon>Bacteria</taxon>
        <taxon>Bacillati</taxon>
        <taxon>Bacillota</taxon>
        <taxon>Clostridia</taxon>
        <taxon>Eubacteriales</taxon>
        <taxon>Clostridiaceae</taxon>
        <taxon>Clostridium</taxon>
    </lineage>
</organism>
<keyword evidence="1" id="KW-0812">Transmembrane</keyword>
<sequence length="238" mass="27653">MLISVLKYNFKMYMKSHKYIMPFFIFIIYMVMSYSIRLLDIVGSMVSSAAFLFALMTWIGFTYYSNIELIAEEVLILKLKSHTRYWISKIIFMGVVGAFFSILSVGLPIIYNLICNVFKYPVTFSDIFVSFIIHMFLSIIGALIGMLLQPRIISNRKMAILGAIFIVLMSIIKGPVINEVPYSKYVMWIFPPINEVSTAYLNLMHFNIANLIMPLIIMIIYIFIESFILIKRMKKVLF</sequence>
<keyword evidence="1" id="KW-0472">Membrane</keyword>
<evidence type="ECO:0000256" key="1">
    <source>
        <dbReference type="SAM" id="Phobius"/>
    </source>
</evidence>
<dbReference type="RefSeq" id="WP_041898243.1">
    <property type="nucleotide sequence ID" value="NZ_CP010086.2"/>
</dbReference>
<dbReference type="Proteomes" id="UP000031866">
    <property type="component" value="Chromosome"/>
</dbReference>
<proteinExistence type="predicted"/>